<dbReference type="PANTHER" id="PTHR10938">
    <property type="entry name" value="TRANSLATION INITIATION FACTOR IF-3"/>
    <property type="match status" value="1"/>
</dbReference>
<dbReference type="GO" id="GO:0016020">
    <property type="term" value="C:membrane"/>
    <property type="evidence" value="ECO:0007669"/>
    <property type="project" value="TreeGrafter"/>
</dbReference>
<evidence type="ECO:0000256" key="4">
    <source>
        <dbReference type="HAMAP-Rule" id="MF_00080"/>
    </source>
</evidence>
<dbReference type="InterPro" id="IPR019815">
    <property type="entry name" value="Translation_initiation_fac_3_C"/>
</dbReference>
<dbReference type="SUPFAM" id="SSF55200">
    <property type="entry name" value="Translation initiation factor IF3, C-terminal domain"/>
    <property type="match status" value="1"/>
</dbReference>
<keyword evidence="4" id="KW-0963">Cytoplasm</keyword>
<dbReference type="OrthoDB" id="9806014at2"/>
<evidence type="ECO:0000259" key="6">
    <source>
        <dbReference type="Pfam" id="PF00707"/>
    </source>
</evidence>
<dbReference type="PANTHER" id="PTHR10938:SF0">
    <property type="entry name" value="TRANSLATION INITIATION FACTOR IF-3, MITOCHONDRIAL"/>
    <property type="match status" value="1"/>
</dbReference>
<feature type="domain" description="Translation initiation factor 3 C-terminal" evidence="6">
    <location>
        <begin position="109"/>
        <end position="192"/>
    </location>
</feature>
<gene>
    <name evidence="4 8" type="primary">infC</name>
    <name evidence="8" type="ORF">NBG4_980012</name>
</gene>
<dbReference type="Pfam" id="PF05198">
    <property type="entry name" value="IF3_N"/>
    <property type="match status" value="1"/>
</dbReference>
<accession>A0A2U3QLD4</accession>
<dbReference type="EMBL" id="OUUY01000150">
    <property type="protein sequence ID" value="SPQ02196.1"/>
    <property type="molecule type" value="Genomic_DNA"/>
</dbReference>
<proteinExistence type="inferred from homology"/>
<keyword evidence="9" id="KW-1185">Reference proteome</keyword>
<dbReference type="GO" id="GO:0032790">
    <property type="term" value="P:ribosome disassembly"/>
    <property type="evidence" value="ECO:0007669"/>
    <property type="project" value="TreeGrafter"/>
</dbReference>
<evidence type="ECO:0000256" key="2">
    <source>
        <dbReference type="ARBA" id="ARBA00022540"/>
    </source>
</evidence>
<name>A0A2U3QLD4_9BACT</name>
<dbReference type="GO" id="GO:0043022">
    <property type="term" value="F:ribosome binding"/>
    <property type="evidence" value="ECO:0007669"/>
    <property type="project" value="TreeGrafter"/>
</dbReference>
<dbReference type="InterPro" id="IPR001288">
    <property type="entry name" value="Translation_initiation_fac_3"/>
</dbReference>
<evidence type="ECO:0000313" key="8">
    <source>
        <dbReference type="EMBL" id="SPQ02196.1"/>
    </source>
</evidence>
<comment type="similarity">
    <text evidence="1 4">Belongs to the IF-3 family.</text>
</comment>
<dbReference type="Proteomes" id="UP000245125">
    <property type="component" value="Unassembled WGS sequence"/>
</dbReference>
<comment type="function">
    <text evidence="4">IF-3 binds to the 30S ribosomal subunit and shifts the equilibrium between 70S ribosomes and their 50S and 30S subunits in favor of the free subunits, thus enhancing the availability of 30S subunits on which protein synthesis initiation begins.</text>
</comment>
<comment type="subunit">
    <text evidence="4">Monomer.</text>
</comment>
<evidence type="ECO:0000256" key="3">
    <source>
        <dbReference type="ARBA" id="ARBA00022917"/>
    </source>
</evidence>
<dbReference type="HAMAP" id="MF_00080">
    <property type="entry name" value="IF_3"/>
    <property type="match status" value="1"/>
</dbReference>
<comment type="subcellular location">
    <subcellularLocation>
        <location evidence="4">Cytoplasm</location>
    </subcellularLocation>
</comment>
<evidence type="ECO:0000256" key="1">
    <source>
        <dbReference type="ARBA" id="ARBA00005439"/>
    </source>
</evidence>
<evidence type="ECO:0000256" key="5">
    <source>
        <dbReference type="NCBIfam" id="TIGR00168"/>
    </source>
</evidence>
<feature type="domain" description="Translation initiation factor 3 N-terminal" evidence="7">
    <location>
        <begin position="36"/>
        <end position="102"/>
    </location>
</feature>
<dbReference type="FunFam" id="3.30.110.10:FF:000001">
    <property type="entry name" value="Translation initiation factor IF-3"/>
    <property type="match status" value="1"/>
</dbReference>
<keyword evidence="2 4" id="KW-0396">Initiation factor</keyword>
<evidence type="ECO:0000259" key="7">
    <source>
        <dbReference type="Pfam" id="PF05198"/>
    </source>
</evidence>
<keyword evidence="3 4" id="KW-0648">Protein biosynthesis</keyword>
<protein>
    <recommendedName>
        <fullName evidence="4 5">Translation initiation factor IF-3</fullName>
    </recommendedName>
</protein>
<evidence type="ECO:0000313" key="9">
    <source>
        <dbReference type="Proteomes" id="UP000245125"/>
    </source>
</evidence>
<dbReference type="InterPro" id="IPR036788">
    <property type="entry name" value="T_IF-3_C_sf"/>
</dbReference>
<dbReference type="InterPro" id="IPR036787">
    <property type="entry name" value="T_IF-3_N_sf"/>
</dbReference>
<dbReference type="InterPro" id="IPR019814">
    <property type="entry name" value="Translation_initiation_fac_3_N"/>
</dbReference>
<dbReference type="SUPFAM" id="SSF54364">
    <property type="entry name" value="Translation initiation factor IF3, N-terminal domain"/>
    <property type="match status" value="1"/>
</dbReference>
<dbReference type="NCBIfam" id="TIGR00168">
    <property type="entry name" value="infC"/>
    <property type="match status" value="1"/>
</dbReference>
<dbReference type="Gene3D" id="3.10.20.80">
    <property type="entry name" value="Translation initiation factor 3 (IF-3), N-terminal domain"/>
    <property type="match status" value="1"/>
</dbReference>
<sequence>MEYRRPINQQGGHAIVNQRRVPAREVDKTRINTQIRTIKSKEIRVIADEGQIGIMDIDSALKIAGDRELDLVEISPQAEPPVCKIMDYRKYRFEQGKKERKAKKQQTNISVKEIRMRPSIGEHDYEFKKRSARKFIDNGDKVKVTIRFRGREFSRTDLGASVLNKLALELGDIAKVESQPKMDGRQMVMVLRAS</sequence>
<dbReference type="GO" id="GO:0005829">
    <property type="term" value="C:cytosol"/>
    <property type="evidence" value="ECO:0007669"/>
    <property type="project" value="TreeGrafter"/>
</dbReference>
<dbReference type="Pfam" id="PF00707">
    <property type="entry name" value="IF3_C"/>
    <property type="match status" value="1"/>
</dbReference>
<reference evidence="9" key="1">
    <citation type="submission" date="2018-03" db="EMBL/GenBank/DDBJ databases">
        <authorList>
            <person name="Zecchin S."/>
        </authorList>
    </citation>
    <scope>NUCLEOTIDE SEQUENCE [LARGE SCALE GENOMIC DNA]</scope>
</reference>
<dbReference type="AlphaFoldDB" id="A0A2U3QLD4"/>
<organism evidence="8 9">
    <name type="scientific">Candidatus Sulfobium mesophilum</name>
    <dbReference type="NCBI Taxonomy" id="2016548"/>
    <lineage>
        <taxon>Bacteria</taxon>
        <taxon>Pseudomonadati</taxon>
        <taxon>Nitrospirota</taxon>
        <taxon>Nitrospiria</taxon>
        <taxon>Nitrospirales</taxon>
        <taxon>Nitrospiraceae</taxon>
        <taxon>Candidatus Sulfobium</taxon>
    </lineage>
</organism>
<dbReference type="GO" id="GO:0003743">
    <property type="term" value="F:translation initiation factor activity"/>
    <property type="evidence" value="ECO:0007669"/>
    <property type="project" value="UniProtKB-UniRule"/>
</dbReference>
<dbReference type="Gene3D" id="3.30.110.10">
    <property type="entry name" value="Translation initiation factor 3 (IF-3), C-terminal domain"/>
    <property type="match status" value="1"/>
</dbReference>